<dbReference type="PANTHER" id="PTHR36156">
    <property type="entry name" value="SLR2101 PROTEIN"/>
    <property type="match status" value="1"/>
</dbReference>
<dbReference type="InterPro" id="IPR011051">
    <property type="entry name" value="RmlC_Cupin_sf"/>
</dbReference>
<dbReference type="PANTHER" id="PTHR36156:SF2">
    <property type="entry name" value="CUPIN TYPE-2 DOMAIN-CONTAINING PROTEIN"/>
    <property type="match status" value="1"/>
</dbReference>
<comment type="caution">
    <text evidence="1">The sequence shown here is derived from an EMBL/GenBank/DDBJ whole genome shotgun (WGS) entry which is preliminary data.</text>
</comment>
<dbReference type="CDD" id="cd02231">
    <property type="entry name" value="cupin_BLL6423-like"/>
    <property type="match status" value="1"/>
</dbReference>
<dbReference type="Gene3D" id="2.60.120.10">
    <property type="entry name" value="Jelly Rolls"/>
    <property type="match status" value="1"/>
</dbReference>
<evidence type="ECO:0008006" key="3">
    <source>
        <dbReference type="Google" id="ProtNLM"/>
    </source>
</evidence>
<dbReference type="EMBL" id="PVFR01000057">
    <property type="protein sequence ID" value="PRE45664.1"/>
    <property type="molecule type" value="Genomic_DNA"/>
</dbReference>
<proteinExistence type="predicted"/>
<dbReference type="RefSeq" id="WP_105777451.1">
    <property type="nucleotide sequence ID" value="NZ_PVFQ01000042.1"/>
</dbReference>
<gene>
    <name evidence="1" type="ORF">C6P99_18580</name>
</gene>
<organism evidence="1 2">
    <name type="scientific">Burkholderia multivorans</name>
    <dbReference type="NCBI Taxonomy" id="87883"/>
    <lineage>
        <taxon>Bacteria</taxon>
        <taxon>Pseudomonadati</taxon>
        <taxon>Pseudomonadota</taxon>
        <taxon>Betaproteobacteria</taxon>
        <taxon>Burkholderiales</taxon>
        <taxon>Burkholderiaceae</taxon>
        <taxon>Burkholderia</taxon>
        <taxon>Burkholderia cepacia complex</taxon>
    </lineage>
</organism>
<dbReference type="InterPro" id="IPR047142">
    <property type="entry name" value="OryJ/VirC-like"/>
</dbReference>
<dbReference type="InterPro" id="IPR014710">
    <property type="entry name" value="RmlC-like_jellyroll"/>
</dbReference>
<dbReference type="SUPFAM" id="SSF51182">
    <property type="entry name" value="RmlC-like cupins"/>
    <property type="match status" value="1"/>
</dbReference>
<dbReference type="Proteomes" id="UP000237811">
    <property type="component" value="Unassembled WGS sequence"/>
</dbReference>
<protein>
    <recommendedName>
        <fullName evidence="3">Cupin domain-containing protein</fullName>
    </recommendedName>
</protein>
<reference evidence="1 2" key="1">
    <citation type="submission" date="2018-03" db="EMBL/GenBank/DDBJ databases">
        <authorList>
            <person name="Nguyen K."/>
            <person name="Fouts D."/>
            <person name="Sutton G."/>
        </authorList>
    </citation>
    <scope>NUCLEOTIDE SEQUENCE [LARGE SCALE GENOMIC DNA]</scope>
    <source>
        <strain evidence="1 2">AU14328</strain>
    </source>
</reference>
<sequence>MHKTATIDYGILVEGELWLILDKGEVRLLPGDVVVQRGTNHTWTNRSRSVARIAFILIDSAPFRHCGAPA</sequence>
<accession>A0AB37AQF3</accession>
<evidence type="ECO:0000313" key="2">
    <source>
        <dbReference type="Proteomes" id="UP000237811"/>
    </source>
</evidence>
<name>A0AB37AQF3_9BURK</name>
<evidence type="ECO:0000313" key="1">
    <source>
        <dbReference type="EMBL" id="PRE45664.1"/>
    </source>
</evidence>
<dbReference type="AlphaFoldDB" id="A0AB37AQF3"/>